<evidence type="ECO:0000313" key="3">
    <source>
        <dbReference type="EMBL" id="KAF2887253.1"/>
    </source>
</evidence>
<organism evidence="3 4">
    <name type="scientific">Ignelater luminosus</name>
    <name type="common">Cucubano</name>
    <name type="synonym">Pyrophorus luminosus</name>
    <dbReference type="NCBI Taxonomy" id="2038154"/>
    <lineage>
        <taxon>Eukaryota</taxon>
        <taxon>Metazoa</taxon>
        <taxon>Ecdysozoa</taxon>
        <taxon>Arthropoda</taxon>
        <taxon>Hexapoda</taxon>
        <taxon>Insecta</taxon>
        <taxon>Pterygota</taxon>
        <taxon>Neoptera</taxon>
        <taxon>Endopterygota</taxon>
        <taxon>Coleoptera</taxon>
        <taxon>Polyphaga</taxon>
        <taxon>Elateriformia</taxon>
        <taxon>Elateroidea</taxon>
        <taxon>Elateridae</taxon>
        <taxon>Agrypninae</taxon>
        <taxon>Pyrophorini</taxon>
        <taxon>Ignelater</taxon>
    </lineage>
</organism>
<dbReference type="InterPro" id="IPR029526">
    <property type="entry name" value="PGBD"/>
</dbReference>
<name>A0A8K0CMN6_IGNLU</name>
<feature type="domain" description="PiggyBac transposable element-derived protein" evidence="2">
    <location>
        <begin position="188"/>
        <end position="345"/>
    </location>
</feature>
<gene>
    <name evidence="3" type="ORF">ILUMI_18920</name>
</gene>
<sequence length="385" mass="43852">RRLEKYLPSSTAYWIGLYENVRKKKVMEGPKLIKNNLTVIGTAPIDIRLFAENFKPAIEQSNKDKEIQILTSVVCAASLNSAFYYNGFLRRRTKKTSKNVERNVNGGKFSKVYLSDAYSPNGSESISSDSNSDSDVPKRKKRFKLDKPKESFPVQDGAITSSLPPSNTIDQVIENVISQFTVRNNKGEGEKVFSLMDGLFGSGRQLYTDNYYTSVSLATELLDKKTHLIGILRSNRKYNPKEVVQKKLKTKEVFAQENETGIVVLKWHDKRDVLMLSTVHKDDLKQVKQRGGETNKPEVVVDYNQAKAFIDILDQIKSYSHCLRRGTKWYRKLAIEFLLGSAVVNTPLLYKDRNDKISITEFREKLSMSLLRLSEVAVATEKQTK</sequence>
<dbReference type="PANTHER" id="PTHR46599">
    <property type="entry name" value="PIGGYBAC TRANSPOSABLE ELEMENT-DERIVED PROTEIN 4"/>
    <property type="match status" value="1"/>
</dbReference>
<reference evidence="3" key="1">
    <citation type="submission" date="2019-08" db="EMBL/GenBank/DDBJ databases">
        <title>The genome of the North American firefly Photinus pyralis.</title>
        <authorList>
            <consortium name="Photinus pyralis genome working group"/>
            <person name="Fallon T.R."/>
            <person name="Sander Lower S.E."/>
            <person name="Weng J.-K."/>
        </authorList>
    </citation>
    <scope>NUCLEOTIDE SEQUENCE</scope>
    <source>
        <strain evidence="3">TRF0915ILg1</strain>
        <tissue evidence="3">Whole body</tissue>
    </source>
</reference>
<feature type="region of interest" description="Disordered" evidence="1">
    <location>
        <begin position="120"/>
        <end position="160"/>
    </location>
</feature>
<feature type="non-terminal residue" evidence="3">
    <location>
        <position position="1"/>
    </location>
</feature>
<dbReference type="OrthoDB" id="6602143at2759"/>
<keyword evidence="4" id="KW-1185">Reference proteome</keyword>
<accession>A0A8K0CMN6</accession>
<dbReference type="EMBL" id="VTPC01084444">
    <property type="protein sequence ID" value="KAF2887253.1"/>
    <property type="molecule type" value="Genomic_DNA"/>
</dbReference>
<evidence type="ECO:0000256" key="1">
    <source>
        <dbReference type="SAM" id="MobiDB-lite"/>
    </source>
</evidence>
<protein>
    <recommendedName>
        <fullName evidence="2">PiggyBac transposable element-derived protein domain-containing protein</fullName>
    </recommendedName>
</protein>
<dbReference type="AlphaFoldDB" id="A0A8K0CMN6"/>
<dbReference type="Pfam" id="PF13843">
    <property type="entry name" value="DDE_Tnp_1_7"/>
    <property type="match status" value="1"/>
</dbReference>
<evidence type="ECO:0000313" key="4">
    <source>
        <dbReference type="Proteomes" id="UP000801492"/>
    </source>
</evidence>
<comment type="caution">
    <text evidence="3">The sequence shown here is derived from an EMBL/GenBank/DDBJ whole genome shotgun (WGS) entry which is preliminary data.</text>
</comment>
<proteinExistence type="predicted"/>
<dbReference type="Proteomes" id="UP000801492">
    <property type="component" value="Unassembled WGS sequence"/>
</dbReference>
<feature type="compositionally biased region" description="Low complexity" evidence="1">
    <location>
        <begin position="123"/>
        <end position="134"/>
    </location>
</feature>
<dbReference type="PANTHER" id="PTHR46599:SF3">
    <property type="entry name" value="PIGGYBAC TRANSPOSABLE ELEMENT-DERIVED PROTEIN 4"/>
    <property type="match status" value="1"/>
</dbReference>
<evidence type="ECO:0000259" key="2">
    <source>
        <dbReference type="Pfam" id="PF13843"/>
    </source>
</evidence>